<dbReference type="OrthoDB" id="10344707at2759"/>
<organism evidence="3">
    <name type="scientific">Naegleria gruberi</name>
    <name type="common">Amoeba</name>
    <dbReference type="NCBI Taxonomy" id="5762"/>
    <lineage>
        <taxon>Eukaryota</taxon>
        <taxon>Discoba</taxon>
        <taxon>Heterolobosea</taxon>
        <taxon>Tetramitia</taxon>
        <taxon>Eutetramitia</taxon>
        <taxon>Vahlkampfiidae</taxon>
        <taxon>Naegleria</taxon>
    </lineage>
</organism>
<name>D2VG70_NAEGR</name>
<dbReference type="KEGG" id="ngr:NAEGRDRAFT_79858"/>
<protein>
    <submittedName>
        <fullName evidence="2">Predicted protein</fullName>
    </submittedName>
</protein>
<dbReference type="AlphaFoldDB" id="D2VG70"/>
<feature type="compositionally biased region" description="Low complexity" evidence="1">
    <location>
        <begin position="166"/>
        <end position="186"/>
    </location>
</feature>
<dbReference type="EMBL" id="GG738869">
    <property type="protein sequence ID" value="EFC44220.1"/>
    <property type="molecule type" value="Genomic_DNA"/>
</dbReference>
<accession>D2VG70</accession>
<dbReference type="VEuPathDB" id="AmoebaDB:NAEGRDRAFT_79858"/>
<proteinExistence type="predicted"/>
<evidence type="ECO:0000256" key="1">
    <source>
        <dbReference type="SAM" id="MobiDB-lite"/>
    </source>
</evidence>
<dbReference type="RefSeq" id="XP_002676964.1">
    <property type="nucleotide sequence ID" value="XM_002676918.1"/>
</dbReference>
<sequence>MQSSLRAFKSLSRSRSSSTLSSSIKHNRNASILDQSINQVRNRQKLLIIEHPNQERVFFIPTCSNGNTISMNLLMSDIQESLLDHDLFRHPHTTSGGFSEKVHLMYPKEHHKRVVNILSQRSFKDESKDPLDALYHQADSNVNPVTKNKQLIKMEYIIPRKEVSPKKSTQSKSSSLKSSSPSKVSLNRQTTSEPSGEENQ</sequence>
<gene>
    <name evidence="2" type="ORF">NAEGRDRAFT_79858</name>
</gene>
<dbReference type="InParanoid" id="D2VG70"/>
<keyword evidence="3" id="KW-1185">Reference proteome</keyword>
<reference evidence="2 3" key="1">
    <citation type="journal article" date="2010" name="Cell">
        <title>The genome of Naegleria gruberi illuminates early eukaryotic versatility.</title>
        <authorList>
            <person name="Fritz-Laylin L.K."/>
            <person name="Prochnik S.E."/>
            <person name="Ginger M.L."/>
            <person name="Dacks J.B."/>
            <person name="Carpenter M.L."/>
            <person name="Field M.C."/>
            <person name="Kuo A."/>
            <person name="Paredez A."/>
            <person name="Chapman J."/>
            <person name="Pham J."/>
            <person name="Shu S."/>
            <person name="Neupane R."/>
            <person name="Cipriano M."/>
            <person name="Mancuso J."/>
            <person name="Tu H."/>
            <person name="Salamov A."/>
            <person name="Lindquist E."/>
            <person name="Shapiro H."/>
            <person name="Lucas S."/>
            <person name="Grigoriev I.V."/>
            <person name="Cande W.Z."/>
            <person name="Fulton C."/>
            <person name="Rokhsar D.S."/>
            <person name="Dawson S.C."/>
        </authorList>
    </citation>
    <scope>NUCLEOTIDE SEQUENCE [LARGE SCALE GENOMIC DNA]</scope>
    <source>
        <strain evidence="2 3">NEG-M</strain>
    </source>
</reference>
<dbReference type="Proteomes" id="UP000006671">
    <property type="component" value="Unassembled WGS sequence"/>
</dbReference>
<dbReference type="GeneID" id="8848107"/>
<feature type="region of interest" description="Disordered" evidence="1">
    <location>
        <begin position="158"/>
        <end position="200"/>
    </location>
</feature>
<evidence type="ECO:0000313" key="3">
    <source>
        <dbReference type="Proteomes" id="UP000006671"/>
    </source>
</evidence>
<dbReference type="OMA" id="CKRTFIS"/>
<evidence type="ECO:0000313" key="2">
    <source>
        <dbReference type="EMBL" id="EFC44220.1"/>
    </source>
</evidence>